<dbReference type="AlphaFoldDB" id="A0AA88XWL7"/>
<keyword evidence="4" id="KW-0677">Repeat</keyword>
<keyword evidence="2" id="KW-0964">Secreted</keyword>
<name>A0AA88XWL7_PINIB</name>
<evidence type="ECO:0000313" key="6">
    <source>
        <dbReference type="EMBL" id="KAK3093202.1"/>
    </source>
</evidence>
<dbReference type="PRINTS" id="PR01705">
    <property type="entry name" value="TSP1REPEAT"/>
</dbReference>
<dbReference type="Pfam" id="PF00090">
    <property type="entry name" value="TSP_1"/>
    <property type="match status" value="3"/>
</dbReference>
<gene>
    <name evidence="6" type="ORF">FSP39_012576</name>
</gene>
<proteinExistence type="predicted"/>
<organism evidence="6 7">
    <name type="scientific">Pinctada imbricata</name>
    <name type="common">Atlantic pearl-oyster</name>
    <name type="synonym">Pinctada martensii</name>
    <dbReference type="NCBI Taxonomy" id="66713"/>
    <lineage>
        <taxon>Eukaryota</taxon>
        <taxon>Metazoa</taxon>
        <taxon>Spiralia</taxon>
        <taxon>Lophotrochozoa</taxon>
        <taxon>Mollusca</taxon>
        <taxon>Bivalvia</taxon>
        <taxon>Autobranchia</taxon>
        <taxon>Pteriomorphia</taxon>
        <taxon>Pterioida</taxon>
        <taxon>Pterioidea</taxon>
        <taxon>Pteriidae</taxon>
        <taxon>Pinctada</taxon>
    </lineage>
</organism>
<keyword evidence="5" id="KW-1015">Disulfide bond</keyword>
<evidence type="ECO:0000256" key="5">
    <source>
        <dbReference type="ARBA" id="ARBA00023157"/>
    </source>
</evidence>
<accession>A0AA88XWL7</accession>
<dbReference type="Proteomes" id="UP001186944">
    <property type="component" value="Unassembled WGS sequence"/>
</dbReference>
<dbReference type="PANTHER" id="PTHR22906">
    <property type="entry name" value="PROPERDIN"/>
    <property type="match status" value="1"/>
</dbReference>
<dbReference type="SUPFAM" id="SSF82895">
    <property type="entry name" value="TSP-1 type 1 repeat"/>
    <property type="match status" value="3"/>
</dbReference>
<comment type="caution">
    <text evidence="6">The sequence shown here is derived from an EMBL/GenBank/DDBJ whole genome shotgun (WGS) entry which is preliminary data.</text>
</comment>
<dbReference type="InterPro" id="IPR036383">
    <property type="entry name" value="TSP1_rpt_sf"/>
</dbReference>
<dbReference type="FunFam" id="2.20.100.10:FF:000002">
    <property type="entry name" value="Unc-5 netrin receptor C"/>
    <property type="match status" value="1"/>
</dbReference>
<dbReference type="FunFam" id="2.20.100.10:FF:000001">
    <property type="entry name" value="semaphorin-5A isoform X1"/>
    <property type="match status" value="1"/>
</dbReference>
<dbReference type="PANTHER" id="PTHR22906:SF43">
    <property type="entry name" value="PROPERDIN"/>
    <property type="match status" value="1"/>
</dbReference>
<reference evidence="6" key="1">
    <citation type="submission" date="2019-08" db="EMBL/GenBank/DDBJ databases">
        <title>The improved chromosome-level genome for the pearl oyster Pinctada fucata martensii using PacBio sequencing and Hi-C.</title>
        <authorList>
            <person name="Zheng Z."/>
        </authorList>
    </citation>
    <scope>NUCLEOTIDE SEQUENCE</scope>
    <source>
        <strain evidence="6">ZZ-2019</strain>
        <tissue evidence="6">Adductor muscle</tissue>
    </source>
</reference>
<evidence type="ECO:0000256" key="3">
    <source>
        <dbReference type="ARBA" id="ARBA00022729"/>
    </source>
</evidence>
<evidence type="ECO:0000313" key="7">
    <source>
        <dbReference type="Proteomes" id="UP001186944"/>
    </source>
</evidence>
<dbReference type="EMBL" id="VSWD01000009">
    <property type="protein sequence ID" value="KAK3093202.1"/>
    <property type="molecule type" value="Genomic_DNA"/>
</dbReference>
<dbReference type="SMART" id="SM00209">
    <property type="entry name" value="TSP1"/>
    <property type="match status" value="4"/>
</dbReference>
<keyword evidence="7" id="KW-1185">Reference proteome</keyword>
<sequence>MENLILLCGYEEWSEWSFIGSCSRGCLKRAFRVCKGNGCEGARYKTEHCNTPPCPGGGGSVGHWSSWSEWGQCSKTCGRGLQERRRQCSRGNGRCNGQSLGNRSCFVKECPVDGQWSAWVNHSNCSEPCGGLGKRDEIRFCNNPAPENGGRDCEGDHIRLIHCNLQACKVDGQWSAWINIEECSETCGGGRQRQTRACTNPAPENGGKQCTGETSRVIDCNSQPCKAECEKREDFDRIFVMTYYSGICQTHDTVEQCLSKAYIYKDESNNPEATIEIKGVSHVLKDGRTYKDYCTFSLRNFTLTVNETVAEIFDWF</sequence>
<dbReference type="InterPro" id="IPR000884">
    <property type="entry name" value="TSP1_rpt"/>
</dbReference>
<dbReference type="InterPro" id="IPR052065">
    <property type="entry name" value="Compl_asym_regulator"/>
</dbReference>
<comment type="subcellular location">
    <subcellularLocation>
        <location evidence="1">Secreted</location>
    </subcellularLocation>
</comment>
<dbReference type="Gene3D" id="2.20.100.10">
    <property type="entry name" value="Thrombospondin type-1 (TSP1) repeat"/>
    <property type="match status" value="4"/>
</dbReference>
<protein>
    <submittedName>
        <fullName evidence="6">Uncharacterized protein</fullName>
    </submittedName>
</protein>
<evidence type="ECO:0000256" key="2">
    <source>
        <dbReference type="ARBA" id="ARBA00022525"/>
    </source>
</evidence>
<keyword evidence="3" id="KW-0732">Signal</keyword>
<dbReference type="PROSITE" id="PS50092">
    <property type="entry name" value="TSP1"/>
    <property type="match status" value="4"/>
</dbReference>
<evidence type="ECO:0000256" key="4">
    <source>
        <dbReference type="ARBA" id="ARBA00022737"/>
    </source>
</evidence>
<evidence type="ECO:0000256" key="1">
    <source>
        <dbReference type="ARBA" id="ARBA00004613"/>
    </source>
</evidence>